<evidence type="ECO:0000256" key="1">
    <source>
        <dbReference type="SAM" id="MobiDB-lite"/>
    </source>
</evidence>
<feature type="region of interest" description="Disordered" evidence="1">
    <location>
        <begin position="102"/>
        <end position="127"/>
    </location>
</feature>
<dbReference type="AlphaFoldDB" id="A0A1H3WPF1"/>
<sequence length="127" mass="14833">MSTFFPFEGDNQQSYEYLGKSEEEYFADFIKTHPIRVDRLDFILRTFFSQGFNDGFFQGLQQGFGEGGEDKVNEIVGDMLEMKQFTIDQIAEATRMDKSEILEQQKRLEESEKKYKNQGKGGKNKKK</sequence>
<dbReference type="Proteomes" id="UP000199041">
    <property type="component" value="Unassembled WGS sequence"/>
</dbReference>
<accession>A0A1H3WPF1</accession>
<keyword evidence="3" id="KW-1185">Reference proteome</keyword>
<feature type="compositionally biased region" description="Basic and acidic residues" evidence="1">
    <location>
        <begin position="102"/>
        <end position="115"/>
    </location>
</feature>
<evidence type="ECO:0000313" key="3">
    <source>
        <dbReference type="Proteomes" id="UP000199041"/>
    </source>
</evidence>
<dbReference type="OrthoDB" id="9903571at2"/>
<reference evidence="2 3" key="1">
    <citation type="submission" date="2016-10" db="EMBL/GenBank/DDBJ databases">
        <authorList>
            <person name="de Groot N.N."/>
        </authorList>
    </citation>
    <scope>NUCLEOTIDE SEQUENCE [LARGE SCALE GENOMIC DNA]</scope>
    <source>
        <strain evidence="2 3">Vu-144</strain>
    </source>
</reference>
<proteinExistence type="predicted"/>
<gene>
    <name evidence="2" type="ORF">SAMN05192529_103143</name>
</gene>
<dbReference type="RefSeq" id="WP_091394019.1">
    <property type="nucleotide sequence ID" value="NZ_FNQY01000003.1"/>
</dbReference>
<organism evidence="2 3">
    <name type="scientific">Arachidicoccus rhizosphaerae</name>
    <dbReference type="NCBI Taxonomy" id="551991"/>
    <lineage>
        <taxon>Bacteria</taxon>
        <taxon>Pseudomonadati</taxon>
        <taxon>Bacteroidota</taxon>
        <taxon>Chitinophagia</taxon>
        <taxon>Chitinophagales</taxon>
        <taxon>Chitinophagaceae</taxon>
        <taxon>Arachidicoccus</taxon>
    </lineage>
</organism>
<evidence type="ECO:0000313" key="2">
    <source>
        <dbReference type="EMBL" id="SDZ88224.1"/>
    </source>
</evidence>
<name>A0A1H3WPF1_9BACT</name>
<protein>
    <submittedName>
        <fullName evidence="2">Uncharacterized protein</fullName>
    </submittedName>
</protein>
<dbReference type="EMBL" id="FNQY01000003">
    <property type="protein sequence ID" value="SDZ88224.1"/>
    <property type="molecule type" value="Genomic_DNA"/>
</dbReference>